<evidence type="ECO:0000313" key="2">
    <source>
        <dbReference type="Proteomes" id="UP001362999"/>
    </source>
</evidence>
<dbReference type="EMBL" id="JAWWNJ010000054">
    <property type="protein sequence ID" value="KAK7015229.1"/>
    <property type="molecule type" value="Genomic_DNA"/>
</dbReference>
<proteinExistence type="predicted"/>
<evidence type="ECO:0000313" key="1">
    <source>
        <dbReference type="EMBL" id="KAK7015229.1"/>
    </source>
</evidence>
<name>A0AAW0APD3_9AGAR</name>
<reference evidence="1 2" key="1">
    <citation type="journal article" date="2024" name="J Genomics">
        <title>Draft genome sequencing and assembly of Favolaschia claudopus CIRM-BRFM 2984 isolated from oak limbs.</title>
        <authorList>
            <person name="Navarro D."/>
            <person name="Drula E."/>
            <person name="Chaduli D."/>
            <person name="Cazenave R."/>
            <person name="Ahrendt S."/>
            <person name="Wang J."/>
            <person name="Lipzen A."/>
            <person name="Daum C."/>
            <person name="Barry K."/>
            <person name="Grigoriev I.V."/>
            <person name="Favel A."/>
            <person name="Rosso M.N."/>
            <person name="Martin F."/>
        </authorList>
    </citation>
    <scope>NUCLEOTIDE SEQUENCE [LARGE SCALE GENOMIC DNA]</scope>
    <source>
        <strain evidence="1 2">CIRM-BRFM 2984</strain>
    </source>
</reference>
<sequence length="220" mass="24591">MYRERGIKHWVGYKGRQERLSSHRPGKLRESLVYETRAALPSQRRGRRVPLRVSPSHPRLHREVRDHILDNQGQPGPARIDPEAISAVVALMQKLPNLKISLPAIIEERLWGIPGTNPCGLLAVWDNSVEKPGVQILDRNPLTSIRWHHNKMVGNTVFVIPCSQTKIVGTISPSVILRVVHCSSLLVGCGNNNLVGMHMAISKHEEGMGPWQSETFPTGN</sequence>
<accession>A0AAW0APD3</accession>
<dbReference type="Proteomes" id="UP001362999">
    <property type="component" value="Unassembled WGS sequence"/>
</dbReference>
<comment type="caution">
    <text evidence="1">The sequence shown here is derived from an EMBL/GenBank/DDBJ whole genome shotgun (WGS) entry which is preliminary data.</text>
</comment>
<dbReference type="AlphaFoldDB" id="A0AAW0APD3"/>
<gene>
    <name evidence="1" type="ORF">R3P38DRAFT_2786758</name>
</gene>
<organism evidence="1 2">
    <name type="scientific">Favolaschia claudopus</name>
    <dbReference type="NCBI Taxonomy" id="2862362"/>
    <lineage>
        <taxon>Eukaryota</taxon>
        <taxon>Fungi</taxon>
        <taxon>Dikarya</taxon>
        <taxon>Basidiomycota</taxon>
        <taxon>Agaricomycotina</taxon>
        <taxon>Agaricomycetes</taxon>
        <taxon>Agaricomycetidae</taxon>
        <taxon>Agaricales</taxon>
        <taxon>Marasmiineae</taxon>
        <taxon>Mycenaceae</taxon>
        <taxon>Favolaschia</taxon>
    </lineage>
</organism>
<protein>
    <submittedName>
        <fullName evidence="1">Uncharacterized protein</fullName>
    </submittedName>
</protein>
<keyword evidence="2" id="KW-1185">Reference proteome</keyword>